<keyword evidence="2" id="KW-0645">Protease</keyword>
<keyword evidence="4" id="KW-0788">Thiol protease</keyword>
<evidence type="ECO:0000256" key="4">
    <source>
        <dbReference type="ARBA" id="ARBA00022807"/>
    </source>
</evidence>
<evidence type="ECO:0000256" key="3">
    <source>
        <dbReference type="ARBA" id="ARBA00022801"/>
    </source>
</evidence>
<name>A0A0B4WYG2_9HYPH</name>
<dbReference type="HOGENOM" id="CLU_016043_13_3_5"/>
<dbReference type="PROSITE" id="PS51935">
    <property type="entry name" value="NLPC_P60"/>
    <property type="match status" value="1"/>
</dbReference>
<dbReference type="GO" id="GO:0008234">
    <property type="term" value="F:cysteine-type peptidase activity"/>
    <property type="evidence" value="ECO:0007669"/>
    <property type="project" value="UniProtKB-KW"/>
</dbReference>
<dbReference type="Pfam" id="PF00877">
    <property type="entry name" value="NLPC_P60"/>
    <property type="match status" value="1"/>
</dbReference>
<evidence type="ECO:0000313" key="7">
    <source>
        <dbReference type="Proteomes" id="UP000031368"/>
    </source>
</evidence>
<comment type="similarity">
    <text evidence="1">Belongs to the peptidase C40 family.</text>
</comment>
<dbReference type="Gene3D" id="3.90.1720.10">
    <property type="entry name" value="endopeptidase domain like (from Nostoc punctiforme)"/>
    <property type="match status" value="1"/>
</dbReference>
<dbReference type="PANTHER" id="PTHR47359:SF3">
    <property type="entry name" value="NLP_P60 DOMAIN-CONTAINING PROTEIN-RELATED"/>
    <property type="match status" value="1"/>
</dbReference>
<reference evidence="6 7" key="1">
    <citation type="submission" date="2013-11" db="EMBL/GenBank/DDBJ databases">
        <title>Complete genome sequence of Rhizobium gallicum bv. gallicum R602.</title>
        <authorList>
            <person name="Bustos P."/>
            <person name="Santamaria R.I."/>
            <person name="Lozano L."/>
            <person name="Acosta J.L."/>
            <person name="Ormeno-Orrillo E."/>
            <person name="Rogel M.A."/>
            <person name="Romero D."/>
            <person name="Cevallos M.A."/>
            <person name="Martinez-Romero E."/>
            <person name="Gonzalez V."/>
        </authorList>
    </citation>
    <scope>NUCLEOTIDE SEQUENCE [LARGE SCALE GENOMIC DNA]</scope>
    <source>
        <strain evidence="6 7">R602</strain>
    </source>
</reference>
<gene>
    <name evidence="6" type="ORF">RGR602_CH00237</name>
</gene>
<keyword evidence="3" id="KW-0378">Hydrolase</keyword>
<dbReference type="KEGG" id="rga:RGR602_CH00237"/>
<accession>A0A0B4WYG2</accession>
<dbReference type="EMBL" id="CP006877">
    <property type="protein sequence ID" value="AJD39610.1"/>
    <property type="molecule type" value="Genomic_DNA"/>
</dbReference>
<evidence type="ECO:0000256" key="1">
    <source>
        <dbReference type="ARBA" id="ARBA00007074"/>
    </source>
</evidence>
<dbReference type="InterPro" id="IPR000064">
    <property type="entry name" value="NLP_P60_dom"/>
</dbReference>
<keyword evidence="7" id="KW-1185">Reference proteome</keyword>
<feature type="domain" description="NlpC/P60" evidence="5">
    <location>
        <begin position="162"/>
        <end position="284"/>
    </location>
</feature>
<dbReference type="PANTHER" id="PTHR47359">
    <property type="entry name" value="PEPTIDOGLYCAN DL-ENDOPEPTIDASE CWLO"/>
    <property type="match status" value="1"/>
</dbReference>
<evidence type="ECO:0000259" key="5">
    <source>
        <dbReference type="PROSITE" id="PS51935"/>
    </source>
</evidence>
<evidence type="ECO:0000313" key="6">
    <source>
        <dbReference type="EMBL" id="AJD39610.1"/>
    </source>
</evidence>
<proteinExistence type="inferred from homology"/>
<dbReference type="Gene3D" id="2.30.30.40">
    <property type="entry name" value="SH3 Domains"/>
    <property type="match status" value="1"/>
</dbReference>
<dbReference type="InterPro" id="IPR051794">
    <property type="entry name" value="PG_Endopeptidase_C40"/>
</dbReference>
<dbReference type="Proteomes" id="UP000031368">
    <property type="component" value="Chromosome"/>
</dbReference>
<organism evidence="6 7">
    <name type="scientific">Rhizobium gallicum bv. gallicum R602sp</name>
    <dbReference type="NCBI Taxonomy" id="1041138"/>
    <lineage>
        <taxon>Bacteria</taxon>
        <taxon>Pseudomonadati</taxon>
        <taxon>Pseudomonadota</taxon>
        <taxon>Alphaproteobacteria</taxon>
        <taxon>Hyphomicrobiales</taxon>
        <taxon>Rhizobiaceae</taxon>
        <taxon>Rhizobium/Agrobacterium group</taxon>
        <taxon>Rhizobium</taxon>
    </lineage>
</organism>
<sequence length="284" mass="31510">MTMLDRRLHAYRPDLAEARLEGKVEALRFVSGIPAQIAVAVAPLRPQPDMSVGIDTELLLGEDVTVFDRAGGWCWVKARSDGYVGYMPEEMLSDAQTEPTHIVTVQRTFLYPQPELRKPYKSVLSMGSRVRVAGEAEVRGNHYVVLEDGTAIFARHVQPIAAGKDDDYVEIASRFMNAPYLWGGRSGLGIDCSGLVQLAMLMTGKSAPRDTDMQAASLGERIDRSGLRRGDLVFWKGHVAIMEDPETILHANGYTMTVARENFEAAVKRIGQLYQQPTGYRRPV</sequence>
<dbReference type="InterPro" id="IPR038765">
    <property type="entry name" value="Papain-like_cys_pep_sf"/>
</dbReference>
<dbReference type="SUPFAM" id="SSF54001">
    <property type="entry name" value="Cysteine proteinases"/>
    <property type="match status" value="1"/>
</dbReference>
<dbReference type="InterPro" id="IPR041382">
    <property type="entry name" value="SH3_16"/>
</dbReference>
<protein>
    <submittedName>
        <fullName evidence="6">NLPC/P60 domain-containing protein</fullName>
    </submittedName>
</protein>
<dbReference type="RefSeq" id="WP_039846573.1">
    <property type="nucleotide sequence ID" value="NZ_CP006877.1"/>
</dbReference>
<dbReference type="AlphaFoldDB" id="A0A0B4WYG2"/>
<evidence type="ECO:0000256" key="2">
    <source>
        <dbReference type="ARBA" id="ARBA00022670"/>
    </source>
</evidence>
<dbReference type="Pfam" id="PF18348">
    <property type="entry name" value="SH3_16"/>
    <property type="match status" value="1"/>
</dbReference>
<dbReference type="GO" id="GO:0006508">
    <property type="term" value="P:proteolysis"/>
    <property type="evidence" value="ECO:0007669"/>
    <property type="project" value="UniProtKB-KW"/>
</dbReference>